<evidence type="ECO:0000313" key="3">
    <source>
        <dbReference type="Proteomes" id="UP000682733"/>
    </source>
</evidence>
<dbReference type="PANTHER" id="PTHR47642">
    <property type="entry name" value="ATP-DEPENDENT DNA HELICASE"/>
    <property type="match status" value="1"/>
</dbReference>
<protein>
    <recommendedName>
        <fullName evidence="4">ATP-dependent DNA helicase</fullName>
    </recommendedName>
</protein>
<dbReference type="InterPro" id="IPR027417">
    <property type="entry name" value="P-loop_NTPase"/>
</dbReference>
<dbReference type="Proteomes" id="UP000682733">
    <property type="component" value="Unassembled WGS sequence"/>
</dbReference>
<accession>A0A8S2JLS8</accession>
<evidence type="ECO:0008006" key="4">
    <source>
        <dbReference type="Google" id="ProtNLM"/>
    </source>
</evidence>
<dbReference type="SUPFAM" id="SSF52540">
    <property type="entry name" value="P-loop containing nucleoside triphosphate hydrolases"/>
    <property type="match status" value="1"/>
</dbReference>
<dbReference type="InterPro" id="IPR051055">
    <property type="entry name" value="PIF1_helicase"/>
</dbReference>
<dbReference type="PANTHER" id="PTHR47642:SF6">
    <property type="entry name" value="ATP-DEPENDENT DNA HELICASE"/>
    <property type="match status" value="1"/>
</dbReference>
<dbReference type="AlphaFoldDB" id="A0A8S2JLS8"/>
<comment type="caution">
    <text evidence="2">The sequence shown here is derived from an EMBL/GenBank/DDBJ whole genome shotgun (WGS) entry which is preliminary data.</text>
</comment>
<proteinExistence type="predicted"/>
<reference evidence="2" key="1">
    <citation type="submission" date="2021-02" db="EMBL/GenBank/DDBJ databases">
        <authorList>
            <person name="Nowell W R."/>
        </authorList>
    </citation>
    <scope>NUCLEOTIDE SEQUENCE</scope>
</reference>
<name>A0A8S2JLS8_9BILA</name>
<organism evidence="2 3">
    <name type="scientific">Didymodactylos carnosus</name>
    <dbReference type="NCBI Taxonomy" id="1234261"/>
    <lineage>
        <taxon>Eukaryota</taxon>
        <taxon>Metazoa</taxon>
        <taxon>Spiralia</taxon>
        <taxon>Gnathifera</taxon>
        <taxon>Rotifera</taxon>
        <taxon>Eurotatoria</taxon>
        <taxon>Bdelloidea</taxon>
        <taxon>Philodinida</taxon>
        <taxon>Philodinidae</taxon>
        <taxon>Didymodactylos</taxon>
    </lineage>
</organism>
<dbReference type="EMBL" id="CAJOBA010007838">
    <property type="protein sequence ID" value="CAF3813720.1"/>
    <property type="molecule type" value="Genomic_DNA"/>
</dbReference>
<sequence>MTMGKRAPADLPFGGVNVIFFGDFLQYPAIGDRSLYCNVAKISSKNDTAKVNQRNIDRANARNLFLQVNHVVELVEQMRNDDPEWTKMQNNLRTGDCDDADLALVRSRIVGRAGGAVKSFEDAPWRDAPILTYRNDLRQRINDIAVINQCRSKGMKPVVCVAQDTHRKNSLDSNPILQKCILDLPESETEGLPGYLPLVSGMPILITENVNTELGLANGTRGIFHELVYDRKINTSLQEHGRFPQDTVYVAEPTCALVDIENTSVPIQLPGLPIQRIPIAPVVNYFRVDLSTVLPASAIKSFGPSTQVTIKRSALPIIPAYSMTTHKCQGQTMKHIVIDLVLPGGMPEEIAARLVPLSRVRDRHSVAILRDFPDSALRVKPSKEQQAELQRLHELDKKTKEIFDRFYQYL</sequence>
<evidence type="ECO:0000313" key="1">
    <source>
        <dbReference type="EMBL" id="CAF1045698.1"/>
    </source>
</evidence>
<gene>
    <name evidence="1" type="ORF">OVA965_LOCUS16713</name>
    <name evidence="2" type="ORF">TMI583_LOCUS16723</name>
</gene>
<dbReference type="EMBL" id="CAJNOK010007826">
    <property type="protein sequence ID" value="CAF1045698.1"/>
    <property type="molecule type" value="Genomic_DNA"/>
</dbReference>
<dbReference type="Proteomes" id="UP000677228">
    <property type="component" value="Unassembled WGS sequence"/>
</dbReference>
<evidence type="ECO:0000313" key="2">
    <source>
        <dbReference type="EMBL" id="CAF3813720.1"/>
    </source>
</evidence>